<dbReference type="InterPro" id="IPR023370">
    <property type="entry name" value="TrmO-like_N"/>
</dbReference>
<keyword evidence="1" id="KW-0949">S-adenosyl-L-methionine</keyword>
<dbReference type="AlphaFoldDB" id="A0A343TGB6"/>
<dbReference type="Pfam" id="PF01980">
    <property type="entry name" value="TrmO_N"/>
    <property type="match status" value="1"/>
</dbReference>
<dbReference type="GO" id="GO:0008168">
    <property type="term" value="F:methyltransferase activity"/>
    <property type="evidence" value="ECO:0007669"/>
    <property type="project" value="UniProtKB-KW"/>
</dbReference>
<proteinExistence type="inferred from homology"/>
<evidence type="ECO:0000256" key="2">
    <source>
        <dbReference type="ARBA" id="ARBA00033753"/>
    </source>
</evidence>
<dbReference type="GeneID" id="37876822"/>
<dbReference type="PANTHER" id="PTHR12818:SF0">
    <property type="entry name" value="TRNA (ADENINE(37)-N6)-METHYLTRANSFERASE"/>
    <property type="match status" value="1"/>
</dbReference>
<evidence type="ECO:0000259" key="3">
    <source>
        <dbReference type="PROSITE" id="PS51668"/>
    </source>
</evidence>
<dbReference type="PANTHER" id="PTHR12818">
    <property type="entry name" value="TRNA (ADENINE(37)-N6)-METHYLTRANSFERASE"/>
    <property type="match status" value="1"/>
</dbReference>
<dbReference type="SUPFAM" id="SSF118196">
    <property type="entry name" value="YaeB-like"/>
    <property type="match status" value="1"/>
</dbReference>
<dbReference type="InterPro" id="IPR040372">
    <property type="entry name" value="YaeB-like"/>
</dbReference>
<evidence type="ECO:0000313" key="4">
    <source>
        <dbReference type="EMBL" id="AUX08138.1"/>
    </source>
</evidence>
<keyword evidence="4" id="KW-0489">Methyltransferase</keyword>
<comment type="similarity">
    <text evidence="2">Belongs to the tRNA methyltransferase O family.</text>
</comment>
<dbReference type="Gene3D" id="2.40.30.70">
    <property type="entry name" value="YaeB-like"/>
    <property type="match status" value="1"/>
</dbReference>
<dbReference type="OrthoDB" id="40408at2157"/>
<protein>
    <submittedName>
        <fullName evidence="4">tRNA-Thr(GGU) m(6)t(6)A37 methyltransferase TsaA</fullName>
    </submittedName>
</protein>
<keyword evidence="5" id="KW-1185">Reference proteome</keyword>
<dbReference type="EMBL" id="CP025066">
    <property type="protein sequence ID" value="AUX08138.1"/>
    <property type="molecule type" value="Genomic_DNA"/>
</dbReference>
<reference evidence="5" key="1">
    <citation type="submission" date="2017-11" db="EMBL/GenBank/DDBJ databases">
        <title>Phenotypic and genomic properties of facultatively anaerobic sulfur-reducing natronoarchaea from hypersaline soda lakes.</title>
        <authorList>
            <person name="Sorokin D.Y."/>
            <person name="Kublanov I.V."/>
            <person name="Roman P."/>
            <person name="Sinninghe Damste J.S."/>
            <person name="Golyshin P.N."/>
            <person name="Rojo D."/>
            <person name="Ciordia S."/>
            <person name="Mena M.D.C."/>
            <person name="Ferrer M."/>
            <person name="Messina E."/>
            <person name="Smedile F."/>
            <person name="La Spada G."/>
            <person name="La Cono V."/>
            <person name="Yakimov M.M."/>
        </authorList>
    </citation>
    <scope>NUCLEOTIDE SEQUENCE [LARGE SCALE GENOMIC DNA]</scope>
    <source>
        <strain evidence="5">AArc-Sl</strain>
    </source>
</reference>
<accession>A0A343TGB6</accession>
<evidence type="ECO:0000313" key="5">
    <source>
        <dbReference type="Proteomes" id="UP000263012"/>
    </source>
</evidence>
<dbReference type="PROSITE" id="PS51668">
    <property type="entry name" value="TSAA_2"/>
    <property type="match status" value="1"/>
</dbReference>
<dbReference type="InterPro" id="IPR036414">
    <property type="entry name" value="YaeB_N_sf"/>
</dbReference>
<organism evidence="4 5">
    <name type="scientific">Halalkaliarchaeum desulfuricum</name>
    <dbReference type="NCBI Taxonomy" id="2055893"/>
    <lineage>
        <taxon>Archaea</taxon>
        <taxon>Methanobacteriati</taxon>
        <taxon>Methanobacteriota</taxon>
        <taxon>Stenosarchaea group</taxon>
        <taxon>Halobacteria</taxon>
        <taxon>Halobacteriales</taxon>
        <taxon>Haloferacaceae</taxon>
        <taxon>Halalkaliarchaeum</taxon>
    </lineage>
</organism>
<dbReference type="InterPro" id="IPR036413">
    <property type="entry name" value="YaeB-like_sf"/>
</dbReference>
<keyword evidence="4" id="KW-0808">Transferase</keyword>
<dbReference type="Proteomes" id="UP000263012">
    <property type="component" value="Chromosome"/>
</dbReference>
<sequence length="145" mass="15682">MEPVTYDPIGVVESPFSKPEEVPRPSDEFVDATGTVHLKPEYEAGLKGLEEFSHVVLVSHLHEVAETRLRVTPIASRGEVGIFATSGTVRPNPIGTSVVELVELSGTELTVSNLDLADGTPILDIKPYAPKMTDLDDLEIGWMGD</sequence>
<dbReference type="GO" id="GO:0032259">
    <property type="term" value="P:methylation"/>
    <property type="evidence" value="ECO:0007669"/>
    <property type="project" value="UniProtKB-KW"/>
</dbReference>
<name>A0A343TGB6_9EURY</name>
<feature type="domain" description="TsaA-like" evidence="3">
    <location>
        <begin position="6"/>
        <end position="137"/>
    </location>
</feature>
<dbReference type="CDD" id="cd09281">
    <property type="entry name" value="UPF0066"/>
    <property type="match status" value="1"/>
</dbReference>
<gene>
    <name evidence="4" type="ORF">AArcSl_0485</name>
</gene>
<dbReference type="NCBIfam" id="TIGR00104">
    <property type="entry name" value="tRNA_TsaA"/>
    <property type="match status" value="1"/>
</dbReference>
<dbReference type="KEGG" id="hdf:AArcSl_0485"/>
<dbReference type="RefSeq" id="WP_119814515.1">
    <property type="nucleotide sequence ID" value="NZ_CP025066.1"/>
</dbReference>
<evidence type="ECO:0000256" key="1">
    <source>
        <dbReference type="ARBA" id="ARBA00022691"/>
    </source>
</evidence>